<accession>A0A8H6WWV3</accession>
<reference evidence="1" key="1">
    <citation type="submission" date="2020-05" db="EMBL/GenBank/DDBJ databases">
        <title>Mycena genomes resolve the evolution of fungal bioluminescence.</title>
        <authorList>
            <person name="Tsai I.J."/>
        </authorList>
    </citation>
    <scope>NUCLEOTIDE SEQUENCE</scope>
    <source>
        <strain evidence="1">160909Yilan</strain>
    </source>
</reference>
<evidence type="ECO:0000313" key="1">
    <source>
        <dbReference type="EMBL" id="KAF7330104.1"/>
    </source>
</evidence>
<organism evidence="1 2">
    <name type="scientific">Mycena sanguinolenta</name>
    <dbReference type="NCBI Taxonomy" id="230812"/>
    <lineage>
        <taxon>Eukaryota</taxon>
        <taxon>Fungi</taxon>
        <taxon>Dikarya</taxon>
        <taxon>Basidiomycota</taxon>
        <taxon>Agaricomycotina</taxon>
        <taxon>Agaricomycetes</taxon>
        <taxon>Agaricomycetidae</taxon>
        <taxon>Agaricales</taxon>
        <taxon>Marasmiineae</taxon>
        <taxon>Mycenaceae</taxon>
        <taxon>Mycena</taxon>
    </lineage>
</organism>
<dbReference type="Proteomes" id="UP000623467">
    <property type="component" value="Unassembled WGS sequence"/>
</dbReference>
<name>A0A8H6WWV3_9AGAR</name>
<comment type="caution">
    <text evidence="1">The sequence shown here is derived from an EMBL/GenBank/DDBJ whole genome shotgun (WGS) entry which is preliminary data.</text>
</comment>
<dbReference type="EMBL" id="JACAZH010000070">
    <property type="protein sequence ID" value="KAF7330104.1"/>
    <property type="molecule type" value="Genomic_DNA"/>
</dbReference>
<keyword evidence="2" id="KW-1185">Reference proteome</keyword>
<dbReference type="AlphaFoldDB" id="A0A8H6WWV3"/>
<protein>
    <submittedName>
        <fullName evidence="1">Uncharacterized protein</fullName>
    </submittedName>
</protein>
<proteinExistence type="predicted"/>
<gene>
    <name evidence="1" type="ORF">MSAN_02466900</name>
</gene>
<evidence type="ECO:0000313" key="2">
    <source>
        <dbReference type="Proteomes" id="UP000623467"/>
    </source>
</evidence>
<sequence>MNSGSPLDPTYTDLIDLRCSYPNTTIALPTITKLRIMVPAYDYTAEQLMEVLTVNAVAAAPVARSWPAYSL</sequence>